<dbReference type="Pfam" id="PF13516">
    <property type="entry name" value="LRR_6"/>
    <property type="match status" value="2"/>
</dbReference>
<dbReference type="InterPro" id="IPR001810">
    <property type="entry name" value="F-box_dom"/>
</dbReference>
<accession>A0A6L2NXJ6</accession>
<organism evidence="2">
    <name type="scientific">Tanacetum cinerariifolium</name>
    <name type="common">Dalmatian daisy</name>
    <name type="synonym">Chrysanthemum cinerariifolium</name>
    <dbReference type="NCBI Taxonomy" id="118510"/>
    <lineage>
        <taxon>Eukaryota</taxon>
        <taxon>Viridiplantae</taxon>
        <taxon>Streptophyta</taxon>
        <taxon>Embryophyta</taxon>
        <taxon>Tracheophyta</taxon>
        <taxon>Spermatophyta</taxon>
        <taxon>Magnoliopsida</taxon>
        <taxon>eudicotyledons</taxon>
        <taxon>Gunneridae</taxon>
        <taxon>Pentapetalae</taxon>
        <taxon>asterids</taxon>
        <taxon>campanulids</taxon>
        <taxon>Asterales</taxon>
        <taxon>Asteraceae</taxon>
        <taxon>Asteroideae</taxon>
        <taxon>Anthemideae</taxon>
        <taxon>Anthemidinae</taxon>
        <taxon>Tanacetum</taxon>
    </lineage>
</organism>
<dbReference type="InterPro" id="IPR001611">
    <property type="entry name" value="Leu-rich_rpt"/>
</dbReference>
<dbReference type="EMBL" id="BKCJ010009935">
    <property type="protein sequence ID" value="GEU89304.1"/>
    <property type="molecule type" value="Genomic_DNA"/>
</dbReference>
<feature type="domain" description="F-box" evidence="1">
    <location>
        <begin position="57"/>
        <end position="95"/>
    </location>
</feature>
<dbReference type="InterPro" id="IPR006553">
    <property type="entry name" value="Leu-rich_rpt_Cys-con_subtyp"/>
</dbReference>
<dbReference type="AlphaFoldDB" id="A0A6L2NXJ6"/>
<dbReference type="InterPro" id="IPR036047">
    <property type="entry name" value="F-box-like_dom_sf"/>
</dbReference>
<reference evidence="2" key="1">
    <citation type="journal article" date="2019" name="Sci. Rep.">
        <title>Draft genome of Tanacetum cinerariifolium, the natural source of mosquito coil.</title>
        <authorList>
            <person name="Yamashiro T."/>
            <person name="Shiraishi A."/>
            <person name="Satake H."/>
            <person name="Nakayama K."/>
        </authorList>
    </citation>
    <scope>NUCLEOTIDE SEQUENCE</scope>
</reference>
<dbReference type="PANTHER" id="PTHR13318:SF178">
    <property type="entry name" value="OS02G0200900 PROTEIN"/>
    <property type="match status" value="1"/>
</dbReference>
<evidence type="ECO:0000313" key="2">
    <source>
        <dbReference type="EMBL" id="GEU89304.1"/>
    </source>
</evidence>
<dbReference type="Pfam" id="PF00646">
    <property type="entry name" value="F-box"/>
    <property type="match status" value="1"/>
</dbReference>
<dbReference type="GO" id="GO:0019005">
    <property type="term" value="C:SCF ubiquitin ligase complex"/>
    <property type="evidence" value="ECO:0007669"/>
    <property type="project" value="TreeGrafter"/>
</dbReference>
<dbReference type="SMART" id="SM00367">
    <property type="entry name" value="LRR_CC"/>
    <property type="match status" value="8"/>
</dbReference>
<sequence length="456" mass="49627">MPALVNYRGDDEYHTRRSLCSKDSSRLLSVYGPPSKRQRISDTYFLFLEEEKKPSIEILPDECLYEIFRRLPGGQARSAAACVSNRWLTVLSNVRNSEIIQESSSDVEMTSQENDGFLTRSVEGKKATDNRLAAIAVGTSARGGLGKLSVRGSNKVTKLGFTAIARGCPSLKVLSLWNVPSIGDEALIEISKECHLLEKLDLSHCPSVSNKGIAAIVEKCQNLSSLTLESCKNIGNESLQAIARSCPNLQYITIKDCPSIGDQGVATLLSSPILALKKVKFQSLNITDFSLAVIGHYGKSITNLSLIGLQSLTSLTVISCYGITDLSIEAIGNGCSFLKQMLLKKCCFVSDKGLVSFAEAAKSLESLQLEECVQIDLQILSLSGCSKISNKSTPFLKKLGQTLVGLNIQQCNLISTSSVDSLVENLWRGGFGSYDYASSQVRFEDEGRCNLVFGLW</sequence>
<name>A0A6L2NXJ6_TANCI</name>
<dbReference type="SUPFAM" id="SSF81383">
    <property type="entry name" value="F-box domain"/>
    <property type="match status" value="1"/>
</dbReference>
<dbReference type="InterPro" id="IPR032675">
    <property type="entry name" value="LRR_dom_sf"/>
</dbReference>
<dbReference type="GO" id="GO:0031146">
    <property type="term" value="P:SCF-dependent proteasomal ubiquitin-dependent protein catabolic process"/>
    <property type="evidence" value="ECO:0007669"/>
    <property type="project" value="TreeGrafter"/>
</dbReference>
<dbReference type="Gene3D" id="3.80.10.10">
    <property type="entry name" value="Ribonuclease Inhibitor"/>
    <property type="match status" value="2"/>
</dbReference>
<dbReference type="PANTHER" id="PTHR13318">
    <property type="entry name" value="PARTNER OF PAIRED, ISOFORM B-RELATED"/>
    <property type="match status" value="1"/>
</dbReference>
<protein>
    <submittedName>
        <fullName evidence="2">EIN3-binding F-box protein 2-like</fullName>
    </submittedName>
</protein>
<gene>
    <name evidence="2" type="ORF">Tci_061282</name>
</gene>
<dbReference type="SUPFAM" id="SSF52047">
    <property type="entry name" value="RNI-like"/>
    <property type="match status" value="1"/>
</dbReference>
<dbReference type="FunFam" id="3.80.10.10:FF:000451">
    <property type="entry name" value="EIN3-binding F-box protein 1"/>
    <property type="match status" value="1"/>
</dbReference>
<comment type="caution">
    <text evidence="2">The sequence shown here is derived from an EMBL/GenBank/DDBJ whole genome shotgun (WGS) entry which is preliminary data.</text>
</comment>
<proteinExistence type="predicted"/>
<evidence type="ECO:0000259" key="1">
    <source>
        <dbReference type="Pfam" id="PF00646"/>
    </source>
</evidence>